<evidence type="ECO:0000313" key="2">
    <source>
        <dbReference type="EMBL" id="MBC2666644.1"/>
    </source>
</evidence>
<evidence type="ECO:0000259" key="1">
    <source>
        <dbReference type="Pfam" id="PF02900"/>
    </source>
</evidence>
<feature type="domain" description="Extradiol ring-cleavage dioxygenase class III enzyme subunit B" evidence="1">
    <location>
        <begin position="9"/>
        <end position="266"/>
    </location>
</feature>
<organism evidence="2 3">
    <name type="scientific">Novosphingobium flavum</name>
    <dbReference type="NCBI Taxonomy" id="1778672"/>
    <lineage>
        <taxon>Bacteria</taxon>
        <taxon>Pseudomonadati</taxon>
        <taxon>Pseudomonadota</taxon>
        <taxon>Alphaproteobacteria</taxon>
        <taxon>Sphingomonadales</taxon>
        <taxon>Sphingomonadaceae</taxon>
        <taxon>Novosphingobium</taxon>
    </lineage>
</organism>
<dbReference type="EMBL" id="JACLAW010000011">
    <property type="protein sequence ID" value="MBC2666644.1"/>
    <property type="molecule type" value="Genomic_DNA"/>
</dbReference>
<accession>A0A7X1KMH9</accession>
<dbReference type="NCBIfam" id="NF009901">
    <property type="entry name" value="PRK13364.1"/>
    <property type="match status" value="1"/>
</dbReference>
<proteinExistence type="predicted"/>
<dbReference type="SUPFAM" id="SSF53213">
    <property type="entry name" value="LigB-like"/>
    <property type="match status" value="1"/>
</dbReference>
<dbReference type="GO" id="GO:0016702">
    <property type="term" value="F:oxidoreductase activity, acting on single donors with incorporation of molecular oxygen, incorporation of two atoms of oxygen"/>
    <property type="evidence" value="ECO:0007669"/>
    <property type="project" value="UniProtKB-ARBA"/>
</dbReference>
<keyword evidence="2" id="KW-0560">Oxidoreductase</keyword>
<dbReference type="Gene3D" id="3.40.830.10">
    <property type="entry name" value="LigB-like"/>
    <property type="match status" value="1"/>
</dbReference>
<name>A0A7X1KMH9_9SPHN</name>
<dbReference type="GO" id="GO:0008198">
    <property type="term" value="F:ferrous iron binding"/>
    <property type="evidence" value="ECO:0007669"/>
    <property type="project" value="InterPro"/>
</dbReference>
<dbReference type="Pfam" id="PF02900">
    <property type="entry name" value="LigB"/>
    <property type="match status" value="1"/>
</dbReference>
<dbReference type="InterPro" id="IPR004183">
    <property type="entry name" value="Xdiol_dOase_suB"/>
</dbReference>
<comment type="caution">
    <text evidence="2">The sequence shown here is derived from an EMBL/GenBank/DDBJ whole genome shotgun (WGS) entry which is preliminary data.</text>
</comment>
<protein>
    <submittedName>
        <fullName evidence="2">Protocatechuate 3,4-dioxygenase</fullName>
    </submittedName>
</protein>
<reference evidence="2 3" key="1">
    <citation type="submission" date="2020-08" db="EMBL/GenBank/DDBJ databases">
        <title>The genome sequence of type strain Novosphingobium flavum NBRC 111647.</title>
        <authorList>
            <person name="Liu Y."/>
        </authorList>
    </citation>
    <scope>NUCLEOTIDE SEQUENCE [LARGE SCALE GENOMIC DNA]</scope>
    <source>
        <strain evidence="2 3">NBRC 111647</strain>
    </source>
</reference>
<evidence type="ECO:0000313" key="3">
    <source>
        <dbReference type="Proteomes" id="UP000566813"/>
    </source>
</evidence>
<keyword evidence="3" id="KW-1185">Reference proteome</keyword>
<sequence length="279" mass="30369">MARIVGSVATSHTPIIGKTIAKKRENDPELGLKPFFDAFPRVREWVAEVDPDVVVLVYNDHGVNFSLENRPAFAIGTAPTFTNADEGNGAPPPRTFQSDPHLAWHIAQSLIEDEFDIATCQEMAFDHGGTTALDLLWPDHKVIPLIPVEINAVQPPLPTPRRIFKLGQALGKAIGSYPKDLKVMFLATGGLSHTIGIGGYINEEFDAYCMETLANNPIEIARFTSDDIVANGGEQGLEFLTWVVARGALPDKVDVVTSVYHKPISHTGGGMMVMEAAER</sequence>
<dbReference type="RefSeq" id="WP_185664948.1">
    <property type="nucleotide sequence ID" value="NZ_JACLAW010000011.1"/>
</dbReference>
<gene>
    <name evidence="2" type="ORF">H7F51_14060</name>
</gene>
<dbReference type="Proteomes" id="UP000566813">
    <property type="component" value="Unassembled WGS sequence"/>
</dbReference>
<keyword evidence="2" id="KW-0223">Dioxygenase</keyword>
<dbReference type="AlphaFoldDB" id="A0A7X1KMH9"/>